<dbReference type="PROSITE" id="PS51257">
    <property type="entry name" value="PROKAR_LIPOPROTEIN"/>
    <property type="match status" value="1"/>
</dbReference>
<sequence>MHKLLLIFLYFCLLAACHPSPEIIRKVNELTYIKKDKTVNCPITNTTRCAIDTPLLDLYNNSLITGKDYVSLLEKGENSLLVRLHLIKAAQTSIDIQTFIWVNDESGHLVLAELLEAAKRGVRVNIIIDQLFSMGDTWFLAELATLHANLNIRLFNPVFNEAHTSVFDFVGAIACCLYSLNRRMHNKLFLIDGKYGITGGRNYNDRYFDWDPNFNYKDRDALVIGGTVAQQMKASFAEFWHAKWVVPLENLDDIVYRILNNQEKKSNWAVAYKRKSSTINLKSYNFNYIQKKFTDTAIAVDSVEYFSDSPDKLFTKNRQSAEKYKQMTLKIKELILSAEKKLLLQTPYLVLSRKAYRALKSLHKNKPDVQITVSTNSLSSTDAYYVYAISFKHKKKYMQRLGLNIYEYKQNPKYKHKMFGAVAASVDTRFGLHAKSIVIDGYTSLIGSHNFDHRSDILNTESGLIIKSTELAKQLSQFIDEDMSPENSWIIAPNKKIPVLSFFSGMMATLSRSLPVLDIWPFRYSSSFQLRYGKVAVGINHPDFYENYKNVGNFPDVELSSRQIQTIMISAFAGFAEPFM</sequence>
<proteinExistence type="predicted"/>
<dbReference type="EMBL" id="UOEW01000291">
    <property type="protein sequence ID" value="VAW40933.1"/>
    <property type="molecule type" value="Genomic_DNA"/>
</dbReference>
<name>A0A3B0VL26_9ZZZZ</name>
<dbReference type="GO" id="GO:0030572">
    <property type="term" value="F:phosphatidyltransferase activity"/>
    <property type="evidence" value="ECO:0007669"/>
    <property type="project" value="UniProtKB-ARBA"/>
</dbReference>
<evidence type="ECO:0000313" key="2">
    <source>
        <dbReference type="EMBL" id="VAW40933.1"/>
    </source>
</evidence>
<dbReference type="CDD" id="cd09111">
    <property type="entry name" value="PLDc_ymdC_like_1"/>
    <property type="match status" value="1"/>
</dbReference>
<keyword evidence="2" id="KW-0808">Transferase</keyword>
<dbReference type="Gene3D" id="3.30.870.10">
    <property type="entry name" value="Endonuclease Chain A"/>
    <property type="match status" value="2"/>
</dbReference>
<organism evidence="2">
    <name type="scientific">hydrothermal vent metagenome</name>
    <dbReference type="NCBI Taxonomy" id="652676"/>
    <lineage>
        <taxon>unclassified sequences</taxon>
        <taxon>metagenomes</taxon>
        <taxon>ecological metagenomes</taxon>
    </lineage>
</organism>
<accession>A0A3B0VL26</accession>
<dbReference type="PROSITE" id="PS50035">
    <property type="entry name" value="PLD"/>
    <property type="match status" value="2"/>
</dbReference>
<feature type="domain" description="PLD phosphodiesterase" evidence="1">
    <location>
        <begin position="428"/>
        <end position="455"/>
    </location>
</feature>
<dbReference type="CDD" id="cd09113">
    <property type="entry name" value="PLDc_ymdC_like_2"/>
    <property type="match status" value="1"/>
</dbReference>
<dbReference type="EC" id="2.7.8.-" evidence="2"/>
<dbReference type="AlphaFoldDB" id="A0A3B0VL26"/>
<dbReference type="SMART" id="SM00155">
    <property type="entry name" value="PLDc"/>
    <property type="match status" value="2"/>
</dbReference>
<protein>
    <submittedName>
        <fullName evidence="2">Cardiolipin synthetase</fullName>
        <ecNumber evidence="2">2.7.8.-</ecNumber>
    </submittedName>
</protein>
<dbReference type="InterPro" id="IPR025202">
    <property type="entry name" value="PLD-like_dom"/>
</dbReference>
<dbReference type="PANTHER" id="PTHR21248">
    <property type="entry name" value="CARDIOLIPIN SYNTHASE"/>
    <property type="match status" value="1"/>
</dbReference>
<feature type="domain" description="PLD phosphodiesterase" evidence="1">
    <location>
        <begin position="180"/>
        <end position="207"/>
    </location>
</feature>
<evidence type="ECO:0000259" key="1">
    <source>
        <dbReference type="PROSITE" id="PS50035"/>
    </source>
</evidence>
<gene>
    <name evidence="2" type="ORF">MNBD_GAMMA01-320</name>
</gene>
<dbReference type="PANTHER" id="PTHR21248:SF12">
    <property type="entry name" value="CARDIOLIPIN SYNTHASE C"/>
    <property type="match status" value="1"/>
</dbReference>
<dbReference type="SUPFAM" id="SSF56024">
    <property type="entry name" value="Phospholipase D/nuclease"/>
    <property type="match status" value="2"/>
</dbReference>
<dbReference type="GO" id="GO:0032049">
    <property type="term" value="P:cardiolipin biosynthetic process"/>
    <property type="evidence" value="ECO:0007669"/>
    <property type="project" value="UniProtKB-ARBA"/>
</dbReference>
<dbReference type="InterPro" id="IPR001736">
    <property type="entry name" value="PLipase_D/transphosphatidylase"/>
</dbReference>
<reference evidence="2" key="1">
    <citation type="submission" date="2018-06" db="EMBL/GenBank/DDBJ databases">
        <authorList>
            <person name="Zhirakovskaya E."/>
        </authorList>
    </citation>
    <scope>NUCLEOTIDE SEQUENCE</scope>
</reference>
<dbReference type="Pfam" id="PF13091">
    <property type="entry name" value="PLDc_2"/>
    <property type="match status" value="2"/>
</dbReference>